<proteinExistence type="predicted"/>
<keyword evidence="3" id="KW-1185">Reference proteome</keyword>
<evidence type="ECO:0000313" key="2">
    <source>
        <dbReference type="EMBL" id="KAF6819687.1"/>
    </source>
</evidence>
<evidence type="ECO:0000313" key="3">
    <source>
        <dbReference type="Proteomes" id="UP000639643"/>
    </source>
</evidence>
<name>A0A8H6JUM3_9PEZI</name>
<accession>A0A8H6JUM3</accession>
<dbReference type="EMBL" id="WIGM01000606">
    <property type="protein sequence ID" value="KAF6819687.1"/>
    <property type="molecule type" value="Genomic_DNA"/>
</dbReference>
<dbReference type="AlphaFoldDB" id="A0A8H6JUM3"/>
<reference evidence="2" key="1">
    <citation type="journal article" date="2020" name="Phytopathology">
        <title>Genome Sequence Resources of Colletotrichum truncatum, C. plurivorum, C. musicola, and C. sojae: Four Species Pathogenic to Soybean (Glycine max).</title>
        <authorList>
            <person name="Rogerio F."/>
            <person name="Boufleur T.R."/>
            <person name="Ciampi-Guillardi M."/>
            <person name="Sukno S.A."/>
            <person name="Thon M.R."/>
            <person name="Massola Junior N.S."/>
            <person name="Baroncelli R."/>
        </authorList>
    </citation>
    <scope>NUCLEOTIDE SEQUENCE</scope>
    <source>
        <strain evidence="2">LFN0074</strain>
    </source>
</reference>
<keyword evidence="1" id="KW-0472">Membrane</keyword>
<evidence type="ECO:0000256" key="1">
    <source>
        <dbReference type="SAM" id="Phobius"/>
    </source>
</evidence>
<protein>
    <submittedName>
        <fullName evidence="2">Uncharacterized protein</fullName>
    </submittedName>
</protein>
<sequence length="262" mass="29367">MHRYQQASQSPATTAWPVPSMRSVFEIPAALSPNPFRRLELAEELTIDAWSGQVYHYYQVSRYAESPYGKLEDDESQKVVPKSSSTLRTGVWARTLVWLVSCAFAQTKRRVEVAASTISTALDRRREELKSWWISRSSNRYLAPLVVFPVVVGVLLVLMLNLILFRMEVKAMKCGKHHQILGPVPRGGLLSPCLRRLSVRASQNGSQEMLDGLQGVVVRPAEGARGSEHGPLSSLSVTAGTIRELGPRQWQPRRWFTARSAL</sequence>
<feature type="transmembrane region" description="Helical" evidence="1">
    <location>
        <begin position="141"/>
        <end position="164"/>
    </location>
</feature>
<dbReference type="Proteomes" id="UP000639643">
    <property type="component" value="Unassembled WGS sequence"/>
</dbReference>
<keyword evidence="1" id="KW-0812">Transmembrane</keyword>
<gene>
    <name evidence="2" type="ORF">CMUS01_11665</name>
</gene>
<keyword evidence="1" id="KW-1133">Transmembrane helix</keyword>
<comment type="caution">
    <text evidence="2">The sequence shown here is derived from an EMBL/GenBank/DDBJ whole genome shotgun (WGS) entry which is preliminary data.</text>
</comment>
<organism evidence="2 3">
    <name type="scientific">Colletotrichum musicola</name>
    <dbReference type="NCBI Taxonomy" id="2175873"/>
    <lineage>
        <taxon>Eukaryota</taxon>
        <taxon>Fungi</taxon>
        <taxon>Dikarya</taxon>
        <taxon>Ascomycota</taxon>
        <taxon>Pezizomycotina</taxon>
        <taxon>Sordariomycetes</taxon>
        <taxon>Hypocreomycetidae</taxon>
        <taxon>Glomerellales</taxon>
        <taxon>Glomerellaceae</taxon>
        <taxon>Colletotrichum</taxon>
        <taxon>Colletotrichum orchidearum species complex</taxon>
    </lineage>
</organism>